<organism evidence="1 2">
    <name type="scientific">Solanum commersonii</name>
    <name type="common">Commerson's wild potato</name>
    <name type="synonym">Commerson's nightshade</name>
    <dbReference type="NCBI Taxonomy" id="4109"/>
    <lineage>
        <taxon>Eukaryota</taxon>
        <taxon>Viridiplantae</taxon>
        <taxon>Streptophyta</taxon>
        <taxon>Embryophyta</taxon>
        <taxon>Tracheophyta</taxon>
        <taxon>Spermatophyta</taxon>
        <taxon>Magnoliopsida</taxon>
        <taxon>eudicotyledons</taxon>
        <taxon>Gunneridae</taxon>
        <taxon>Pentapetalae</taxon>
        <taxon>asterids</taxon>
        <taxon>lamiids</taxon>
        <taxon>Solanales</taxon>
        <taxon>Solanaceae</taxon>
        <taxon>Solanoideae</taxon>
        <taxon>Solaneae</taxon>
        <taxon>Solanum</taxon>
    </lineage>
</organism>
<sequence>MLSSTFPKNSLLYVLGERENPLSGRSPENYHLSSFFTAISFCHSPLSSFLFPLFDKYGENRIYFNAGFKSFDVTEWSLYGFVWYEWVERSRRMMRRSTVSNNVMDWICFLLRVASTLQKKSIKRWKFADRKEEYFCTRKHNEYGRYITIIFLNTGGRSIIIIPEPVLNAGWYDLAFKIENFIKCSKRQGPREIEVESTANRQNEGLFKRWSSSKWKKTFEVNIYELYGDISSWQNRHCKANGSGKT</sequence>
<evidence type="ECO:0000313" key="1">
    <source>
        <dbReference type="EMBL" id="KAG5632608.1"/>
    </source>
</evidence>
<proteinExistence type="predicted"/>
<dbReference type="EMBL" id="JACXVP010000001">
    <property type="protein sequence ID" value="KAG5632608.1"/>
    <property type="molecule type" value="Genomic_DNA"/>
</dbReference>
<comment type="caution">
    <text evidence="1">The sequence shown here is derived from an EMBL/GenBank/DDBJ whole genome shotgun (WGS) entry which is preliminary data.</text>
</comment>
<accession>A0A9J6B7D6</accession>
<evidence type="ECO:0000313" key="2">
    <source>
        <dbReference type="Proteomes" id="UP000824120"/>
    </source>
</evidence>
<dbReference type="AlphaFoldDB" id="A0A9J6B7D6"/>
<reference evidence="1 2" key="1">
    <citation type="submission" date="2020-09" db="EMBL/GenBank/DDBJ databases">
        <title>De no assembly of potato wild relative species, Solanum commersonii.</title>
        <authorList>
            <person name="Cho K."/>
        </authorList>
    </citation>
    <scope>NUCLEOTIDE SEQUENCE [LARGE SCALE GENOMIC DNA]</scope>
    <source>
        <strain evidence="1">LZ3.2</strain>
        <tissue evidence="1">Leaf</tissue>
    </source>
</reference>
<name>A0A9J6B7D6_SOLCO</name>
<gene>
    <name evidence="1" type="ORF">H5410_004325</name>
</gene>
<keyword evidence="2" id="KW-1185">Reference proteome</keyword>
<protein>
    <submittedName>
        <fullName evidence="1">Uncharacterized protein</fullName>
    </submittedName>
</protein>
<dbReference type="Proteomes" id="UP000824120">
    <property type="component" value="Chromosome 1"/>
</dbReference>